<evidence type="ECO:0000256" key="7">
    <source>
        <dbReference type="ARBA" id="ARBA00022989"/>
    </source>
</evidence>
<dbReference type="InterPro" id="IPR002401">
    <property type="entry name" value="Cyt_P450_E_grp-I"/>
</dbReference>
<dbReference type="GO" id="GO:0005506">
    <property type="term" value="F:iron ion binding"/>
    <property type="evidence" value="ECO:0007669"/>
    <property type="project" value="InterPro"/>
</dbReference>
<evidence type="ECO:0000256" key="4">
    <source>
        <dbReference type="ARBA" id="ARBA00022617"/>
    </source>
</evidence>
<comment type="similarity">
    <text evidence="3">Belongs to the cytochrome P450 family.</text>
</comment>
<name>A0AAD8MGG7_9APIA</name>
<dbReference type="InterPro" id="IPR052306">
    <property type="entry name" value="CYP450_71D"/>
</dbReference>
<evidence type="ECO:0000256" key="3">
    <source>
        <dbReference type="ARBA" id="ARBA00010617"/>
    </source>
</evidence>
<comment type="caution">
    <text evidence="12">The sequence shown here is derived from an EMBL/GenBank/DDBJ whole genome shotgun (WGS) entry which is preliminary data.</text>
</comment>
<evidence type="ECO:0000256" key="8">
    <source>
        <dbReference type="ARBA" id="ARBA00023002"/>
    </source>
</evidence>
<comment type="cofactor">
    <cofactor evidence="1">
        <name>heme</name>
        <dbReference type="ChEBI" id="CHEBI:30413"/>
    </cofactor>
</comment>
<evidence type="ECO:0000256" key="9">
    <source>
        <dbReference type="ARBA" id="ARBA00023004"/>
    </source>
</evidence>
<evidence type="ECO:0000256" key="5">
    <source>
        <dbReference type="ARBA" id="ARBA00022692"/>
    </source>
</evidence>
<keyword evidence="11" id="KW-0472">Membrane</keyword>
<evidence type="ECO:0000256" key="10">
    <source>
        <dbReference type="ARBA" id="ARBA00023033"/>
    </source>
</evidence>
<evidence type="ECO:0000256" key="6">
    <source>
        <dbReference type="ARBA" id="ARBA00022723"/>
    </source>
</evidence>
<dbReference type="PRINTS" id="PR00463">
    <property type="entry name" value="EP450I"/>
</dbReference>
<dbReference type="GO" id="GO:0020037">
    <property type="term" value="F:heme binding"/>
    <property type="evidence" value="ECO:0007669"/>
    <property type="project" value="InterPro"/>
</dbReference>
<dbReference type="AlphaFoldDB" id="A0AAD8MGG7"/>
<organism evidence="12 13">
    <name type="scientific">Heracleum sosnowskyi</name>
    <dbReference type="NCBI Taxonomy" id="360622"/>
    <lineage>
        <taxon>Eukaryota</taxon>
        <taxon>Viridiplantae</taxon>
        <taxon>Streptophyta</taxon>
        <taxon>Embryophyta</taxon>
        <taxon>Tracheophyta</taxon>
        <taxon>Spermatophyta</taxon>
        <taxon>Magnoliopsida</taxon>
        <taxon>eudicotyledons</taxon>
        <taxon>Gunneridae</taxon>
        <taxon>Pentapetalae</taxon>
        <taxon>asterids</taxon>
        <taxon>campanulids</taxon>
        <taxon>Apiales</taxon>
        <taxon>Apiaceae</taxon>
        <taxon>Apioideae</taxon>
        <taxon>apioid superclade</taxon>
        <taxon>Tordylieae</taxon>
        <taxon>Tordyliinae</taxon>
        <taxon>Heracleum</taxon>
    </lineage>
</organism>
<keyword evidence="9" id="KW-0408">Iron</keyword>
<dbReference type="GO" id="GO:0009805">
    <property type="term" value="P:coumarin biosynthetic process"/>
    <property type="evidence" value="ECO:0007669"/>
    <property type="project" value="UniProtKB-ARBA"/>
</dbReference>
<evidence type="ECO:0000313" key="13">
    <source>
        <dbReference type="Proteomes" id="UP001237642"/>
    </source>
</evidence>
<evidence type="ECO:0000256" key="11">
    <source>
        <dbReference type="ARBA" id="ARBA00023136"/>
    </source>
</evidence>
<dbReference type="PANTHER" id="PTHR47953:SF19">
    <property type="entry name" value="OS06G0641600 PROTEIN"/>
    <property type="match status" value="1"/>
</dbReference>
<dbReference type="GO" id="GO:0016705">
    <property type="term" value="F:oxidoreductase activity, acting on paired donors, with incorporation or reduction of molecular oxygen"/>
    <property type="evidence" value="ECO:0007669"/>
    <property type="project" value="InterPro"/>
</dbReference>
<evidence type="ECO:0000256" key="1">
    <source>
        <dbReference type="ARBA" id="ARBA00001971"/>
    </source>
</evidence>
<keyword evidence="5" id="KW-0812">Transmembrane</keyword>
<comment type="subcellular location">
    <subcellularLocation>
        <location evidence="2">Membrane</location>
        <topology evidence="2">Single-pass membrane protein</topology>
    </subcellularLocation>
</comment>
<sequence length="106" mass="12553">MEKAQTEVREAFKGKTKIREVDLQDLSYLKLVIRESLRLHPPAPLLLPRECREQCEVEGYTIPVRTKLMINAWVMHRDPAYWPNAETFEPERFMYKSVDYNGTKPD</sequence>
<dbReference type="Gene3D" id="1.10.630.10">
    <property type="entry name" value="Cytochrome P450"/>
    <property type="match status" value="1"/>
</dbReference>
<keyword evidence="10" id="KW-0503">Monooxygenase</keyword>
<evidence type="ECO:0000256" key="2">
    <source>
        <dbReference type="ARBA" id="ARBA00004167"/>
    </source>
</evidence>
<reference evidence="12" key="1">
    <citation type="submission" date="2023-02" db="EMBL/GenBank/DDBJ databases">
        <title>Genome of toxic invasive species Heracleum sosnowskyi carries increased number of genes despite the absence of recent whole-genome duplications.</title>
        <authorList>
            <person name="Schelkunov M."/>
            <person name="Shtratnikova V."/>
            <person name="Makarenko M."/>
            <person name="Klepikova A."/>
            <person name="Omelchenko D."/>
            <person name="Novikova G."/>
            <person name="Obukhova E."/>
            <person name="Bogdanov V."/>
            <person name="Penin A."/>
            <person name="Logacheva M."/>
        </authorList>
    </citation>
    <scope>NUCLEOTIDE SEQUENCE</scope>
    <source>
        <strain evidence="12">Hsosn_3</strain>
        <tissue evidence="12">Leaf</tissue>
    </source>
</reference>
<keyword evidence="4" id="KW-0349">Heme</keyword>
<dbReference type="Pfam" id="PF00067">
    <property type="entry name" value="p450"/>
    <property type="match status" value="1"/>
</dbReference>
<dbReference type="PANTHER" id="PTHR47953">
    <property type="entry name" value="OS08G0105600 PROTEIN"/>
    <property type="match status" value="1"/>
</dbReference>
<evidence type="ECO:0000313" key="12">
    <source>
        <dbReference type="EMBL" id="KAK1371929.1"/>
    </source>
</evidence>
<dbReference type="InterPro" id="IPR036396">
    <property type="entry name" value="Cyt_P450_sf"/>
</dbReference>
<protein>
    <recommendedName>
        <fullName evidence="14">Cytochrome P450</fullName>
    </recommendedName>
</protein>
<dbReference type="Proteomes" id="UP001237642">
    <property type="component" value="Unassembled WGS sequence"/>
</dbReference>
<keyword evidence="6" id="KW-0479">Metal-binding</keyword>
<keyword evidence="8" id="KW-0560">Oxidoreductase</keyword>
<dbReference type="EMBL" id="JAUIZM010000008">
    <property type="protein sequence ID" value="KAK1371929.1"/>
    <property type="molecule type" value="Genomic_DNA"/>
</dbReference>
<dbReference type="SUPFAM" id="SSF48264">
    <property type="entry name" value="Cytochrome P450"/>
    <property type="match status" value="1"/>
</dbReference>
<gene>
    <name evidence="12" type="ORF">POM88_038021</name>
</gene>
<dbReference type="GO" id="GO:0004497">
    <property type="term" value="F:monooxygenase activity"/>
    <property type="evidence" value="ECO:0007669"/>
    <property type="project" value="UniProtKB-KW"/>
</dbReference>
<dbReference type="GO" id="GO:0016020">
    <property type="term" value="C:membrane"/>
    <property type="evidence" value="ECO:0007669"/>
    <property type="project" value="UniProtKB-SubCell"/>
</dbReference>
<reference evidence="12" key="2">
    <citation type="submission" date="2023-05" db="EMBL/GenBank/DDBJ databases">
        <authorList>
            <person name="Schelkunov M.I."/>
        </authorList>
    </citation>
    <scope>NUCLEOTIDE SEQUENCE</scope>
    <source>
        <strain evidence="12">Hsosn_3</strain>
        <tissue evidence="12">Leaf</tissue>
    </source>
</reference>
<dbReference type="InterPro" id="IPR001128">
    <property type="entry name" value="Cyt_P450"/>
</dbReference>
<proteinExistence type="inferred from homology"/>
<keyword evidence="13" id="KW-1185">Reference proteome</keyword>
<keyword evidence="7" id="KW-1133">Transmembrane helix</keyword>
<evidence type="ECO:0008006" key="14">
    <source>
        <dbReference type="Google" id="ProtNLM"/>
    </source>
</evidence>
<accession>A0AAD8MGG7</accession>